<proteinExistence type="predicted"/>
<gene>
    <name evidence="1" type="ORF">STIAU_2554</name>
</gene>
<comment type="caution">
    <text evidence="1">The sequence shown here is derived from an EMBL/GenBank/DDBJ whole genome shotgun (WGS) entry which is preliminary data.</text>
</comment>
<organism evidence="1 2">
    <name type="scientific">Stigmatella aurantiaca (strain DW4/3-1)</name>
    <dbReference type="NCBI Taxonomy" id="378806"/>
    <lineage>
        <taxon>Bacteria</taxon>
        <taxon>Pseudomonadati</taxon>
        <taxon>Myxococcota</taxon>
        <taxon>Myxococcia</taxon>
        <taxon>Myxococcales</taxon>
        <taxon>Cystobacterineae</taxon>
        <taxon>Archangiaceae</taxon>
        <taxon>Stigmatella</taxon>
    </lineage>
</organism>
<dbReference type="Proteomes" id="UP000032702">
    <property type="component" value="Unassembled WGS sequence"/>
</dbReference>
<protein>
    <submittedName>
        <fullName evidence="1">Uncharacterized protein</fullName>
    </submittedName>
</protein>
<accession>Q090Y2</accession>
<name>Q090Y2_STIAD</name>
<dbReference type="AlphaFoldDB" id="Q090Y2"/>
<sequence length="66" mass="7172">MPPLSRVCDAYVLQSYYSEQGFDDCVVAWMGDTGNSLEVNASYTEDVYLSEALGVGRPGHGVSHAR</sequence>
<reference evidence="1 2" key="1">
    <citation type="submission" date="2006-04" db="EMBL/GenBank/DDBJ databases">
        <authorList>
            <person name="Nierman W.C."/>
        </authorList>
    </citation>
    <scope>NUCLEOTIDE SEQUENCE [LARGE SCALE GENOMIC DNA]</scope>
    <source>
        <strain evidence="1 2">DW4/3-1</strain>
    </source>
</reference>
<evidence type="ECO:0000313" key="2">
    <source>
        <dbReference type="Proteomes" id="UP000032702"/>
    </source>
</evidence>
<dbReference type="EMBL" id="AAMD01000059">
    <property type="protein sequence ID" value="EAU66295.1"/>
    <property type="molecule type" value="Genomic_DNA"/>
</dbReference>
<evidence type="ECO:0000313" key="1">
    <source>
        <dbReference type="EMBL" id="EAU66295.1"/>
    </source>
</evidence>
<dbReference type="RefSeq" id="WP_002614147.1">
    <property type="nucleotide sequence ID" value="NZ_AAMD01000059.1"/>
</dbReference>